<evidence type="ECO:0000256" key="1">
    <source>
        <dbReference type="ARBA" id="ARBA00001966"/>
    </source>
</evidence>
<dbReference type="InterPro" id="IPR058240">
    <property type="entry name" value="rSAM_sf"/>
</dbReference>
<accession>A0A381VZL7</accession>
<keyword evidence="2" id="KW-0949">S-adenosyl-L-methionine</keyword>
<evidence type="ECO:0000256" key="4">
    <source>
        <dbReference type="ARBA" id="ARBA00023004"/>
    </source>
</evidence>
<dbReference type="PANTHER" id="PTHR43409">
    <property type="entry name" value="ANAEROBIC MAGNESIUM-PROTOPORPHYRIN IX MONOMETHYL ESTER CYCLASE-RELATED"/>
    <property type="match status" value="1"/>
</dbReference>
<dbReference type="EMBL" id="UINC01010108">
    <property type="protein sequence ID" value="SVA45093.1"/>
    <property type="molecule type" value="Genomic_DNA"/>
</dbReference>
<dbReference type="PROSITE" id="PS51918">
    <property type="entry name" value="RADICAL_SAM"/>
    <property type="match status" value="1"/>
</dbReference>
<dbReference type="SFLD" id="SFLDS00029">
    <property type="entry name" value="Radical_SAM"/>
    <property type="match status" value="1"/>
</dbReference>
<dbReference type="NCBIfam" id="NF040546">
    <property type="entry name" value="rSAM_CUAEP"/>
    <property type="match status" value="1"/>
</dbReference>
<dbReference type="SMART" id="SM00729">
    <property type="entry name" value="Elp3"/>
    <property type="match status" value="1"/>
</dbReference>
<feature type="non-terminal residue" evidence="7">
    <location>
        <position position="1"/>
    </location>
</feature>
<dbReference type="Gene3D" id="3.80.30.20">
    <property type="entry name" value="tm_1862 like domain"/>
    <property type="match status" value="1"/>
</dbReference>
<dbReference type="GO" id="GO:0003824">
    <property type="term" value="F:catalytic activity"/>
    <property type="evidence" value="ECO:0007669"/>
    <property type="project" value="InterPro"/>
</dbReference>
<dbReference type="SFLD" id="SFLDG01082">
    <property type="entry name" value="B12-binding_domain_containing"/>
    <property type="match status" value="1"/>
</dbReference>
<dbReference type="GO" id="GO:0051536">
    <property type="term" value="F:iron-sulfur cluster binding"/>
    <property type="evidence" value="ECO:0007669"/>
    <property type="project" value="UniProtKB-KW"/>
</dbReference>
<keyword evidence="3" id="KW-0479">Metal-binding</keyword>
<evidence type="ECO:0000256" key="5">
    <source>
        <dbReference type="ARBA" id="ARBA00023014"/>
    </source>
</evidence>
<dbReference type="InterPro" id="IPR007197">
    <property type="entry name" value="rSAM"/>
</dbReference>
<evidence type="ECO:0000313" key="7">
    <source>
        <dbReference type="EMBL" id="SVA45093.1"/>
    </source>
</evidence>
<dbReference type="CDD" id="cd01335">
    <property type="entry name" value="Radical_SAM"/>
    <property type="match status" value="1"/>
</dbReference>
<dbReference type="InterPro" id="IPR051198">
    <property type="entry name" value="BchE-like"/>
</dbReference>
<feature type="domain" description="Radical SAM core" evidence="6">
    <location>
        <begin position="179"/>
        <end position="398"/>
    </location>
</feature>
<dbReference type="SUPFAM" id="SSF102114">
    <property type="entry name" value="Radical SAM enzymes"/>
    <property type="match status" value="1"/>
</dbReference>
<comment type="cofactor">
    <cofactor evidence="1">
        <name>[4Fe-4S] cluster</name>
        <dbReference type="ChEBI" id="CHEBI:49883"/>
    </cofactor>
</comment>
<dbReference type="GO" id="GO:0046872">
    <property type="term" value="F:metal ion binding"/>
    <property type="evidence" value="ECO:0007669"/>
    <property type="project" value="UniProtKB-KW"/>
</dbReference>
<evidence type="ECO:0000256" key="2">
    <source>
        <dbReference type="ARBA" id="ARBA00022691"/>
    </source>
</evidence>
<dbReference type="AlphaFoldDB" id="A0A381VZL7"/>
<dbReference type="InterPro" id="IPR054699">
    <property type="entry name" value="rSAM_CUAEP"/>
</dbReference>
<sequence length="468" mass="52317">VSVLLISTYEMGRQPFGLASPAAFLEEAGFDVACLDLSVQRLDRDAVERAALVAFYLPMHTAARIALNVLDKVVVWNPDAHVCLYGLYALASAKVMQQRGACTILGGEFEEGLVRLAQRICPPVQTSPDQTLEYQPETNIEGERQVEPEISLKRQQFQTPRRNNLPALAEYAHLTTANGARRTVGYTETTRGCKHMCRHCPVVPIYGGQFRVIQPKVVLADIEQQVVAGAEHITFGDPDFLNGPKHAAKIVTTLHKRYPHLTYDVTVKVEHLLAYPALLSTLRETGCVFVTSAIESVDNRVLEILDKGHTRDDFFEVVRLFREAGLALQPTFVAFTPWTTLDSYADLLSTLIELNMINNVPSIQLAIRLLIPAGSCLLEVPEVNRLIGEFEPRSLGYPWRHSDSRVDELQREIQTTIEHATACTDRLEIFAQICELLGPRLEQPAPLPPVTTIRPRATIPYLSEPWYC</sequence>
<protein>
    <recommendedName>
        <fullName evidence="6">Radical SAM core domain-containing protein</fullName>
    </recommendedName>
</protein>
<evidence type="ECO:0000256" key="3">
    <source>
        <dbReference type="ARBA" id="ARBA00022723"/>
    </source>
</evidence>
<reference evidence="7" key="1">
    <citation type="submission" date="2018-05" db="EMBL/GenBank/DDBJ databases">
        <authorList>
            <person name="Lanie J.A."/>
            <person name="Ng W.-L."/>
            <person name="Kazmierczak K.M."/>
            <person name="Andrzejewski T.M."/>
            <person name="Davidsen T.M."/>
            <person name="Wayne K.J."/>
            <person name="Tettelin H."/>
            <person name="Glass J.I."/>
            <person name="Rusch D."/>
            <person name="Podicherti R."/>
            <person name="Tsui H.-C.T."/>
            <person name="Winkler M.E."/>
        </authorList>
    </citation>
    <scope>NUCLEOTIDE SEQUENCE</scope>
</reference>
<name>A0A381VZL7_9ZZZZ</name>
<gene>
    <name evidence="7" type="ORF">METZ01_LOCUS97947</name>
</gene>
<dbReference type="InterPro" id="IPR023404">
    <property type="entry name" value="rSAM_horseshoe"/>
</dbReference>
<evidence type="ECO:0000259" key="6">
    <source>
        <dbReference type="PROSITE" id="PS51918"/>
    </source>
</evidence>
<dbReference type="PANTHER" id="PTHR43409:SF7">
    <property type="entry name" value="BLL1977 PROTEIN"/>
    <property type="match status" value="1"/>
</dbReference>
<dbReference type="GO" id="GO:0005829">
    <property type="term" value="C:cytosol"/>
    <property type="evidence" value="ECO:0007669"/>
    <property type="project" value="TreeGrafter"/>
</dbReference>
<dbReference type="InterPro" id="IPR006638">
    <property type="entry name" value="Elp3/MiaA/NifB-like_rSAM"/>
</dbReference>
<keyword evidence="5" id="KW-0411">Iron-sulfur</keyword>
<proteinExistence type="predicted"/>
<organism evidence="7">
    <name type="scientific">marine metagenome</name>
    <dbReference type="NCBI Taxonomy" id="408172"/>
    <lineage>
        <taxon>unclassified sequences</taxon>
        <taxon>metagenomes</taxon>
        <taxon>ecological metagenomes</taxon>
    </lineage>
</organism>
<dbReference type="Pfam" id="PF04055">
    <property type="entry name" value="Radical_SAM"/>
    <property type="match status" value="1"/>
</dbReference>
<keyword evidence="4" id="KW-0408">Iron</keyword>